<dbReference type="AlphaFoldDB" id="A0A975K5I8"/>
<evidence type="ECO:0000313" key="2">
    <source>
        <dbReference type="Proteomes" id="UP000681425"/>
    </source>
</evidence>
<dbReference type="KEGG" id="spph:KFK14_19665"/>
<sequence>MCDPTSQDYFSHVRSDDLGIQDEHNLIRHCKTPYQVVPCPINGLKVSSQAFTTRKEDPGVSIDIECLLHKAGLPSDARFGEMPGTVAMVAVAAKVARSAALGAAWTPKPEVPELSDAQGAANPYHGEVIVLGLGSSARKRASRALSESAVLVRSEI</sequence>
<name>A0A975K5I8_9SPHN</name>
<dbReference type="Proteomes" id="UP000681425">
    <property type="component" value="Chromosome"/>
</dbReference>
<dbReference type="RefSeq" id="WP_212608880.1">
    <property type="nucleotide sequence ID" value="NZ_CP073910.1"/>
</dbReference>
<dbReference type="EMBL" id="CP073910">
    <property type="protein sequence ID" value="QUT05190.1"/>
    <property type="molecule type" value="Genomic_DNA"/>
</dbReference>
<protein>
    <submittedName>
        <fullName evidence="1">Uncharacterized protein</fullName>
    </submittedName>
</protein>
<accession>A0A975K5I8</accession>
<reference evidence="1" key="1">
    <citation type="submission" date="2021-04" db="EMBL/GenBank/DDBJ databases">
        <title>Isolation of p-tert-butylphenol degrading bacteria Sphingobium phenoxybenzoativorans Tas13 from active sludge.</title>
        <authorList>
            <person name="Li Y."/>
        </authorList>
    </citation>
    <scope>NUCLEOTIDE SEQUENCE</scope>
    <source>
        <strain evidence="1">Tas13</strain>
    </source>
</reference>
<keyword evidence="2" id="KW-1185">Reference proteome</keyword>
<proteinExistence type="predicted"/>
<gene>
    <name evidence="1" type="ORF">KFK14_19665</name>
</gene>
<organism evidence="1 2">
    <name type="scientific">Sphingobium phenoxybenzoativorans</name>
    <dbReference type="NCBI Taxonomy" id="1592790"/>
    <lineage>
        <taxon>Bacteria</taxon>
        <taxon>Pseudomonadati</taxon>
        <taxon>Pseudomonadota</taxon>
        <taxon>Alphaproteobacteria</taxon>
        <taxon>Sphingomonadales</taxon>
        <taxon>Sphingomonadaceae</taxon>
        <taxon>Sphingobium</taxon>
    </lineage>
</organism>
<evidence type="ECO:0000313" key="1">
    <source>
        <dbReference type="EMBL" id="QUT05190.1"/>
    </source>
</evidence>